<keyword evidence="2" id="KW-0808">Transferase</keyword>
<dbReference type="Proteomes" id="UP000273022">
    <property type="component" value="Unassembled WGS sequence"/>
</dbReference>
<dbReference type="GO" id="GO:0004672">
    <property type="term" value="F:protein kinase activity"/>
    <property type="evidence" value="ECO:0007669"/>
    <property type="project" value="InterPro"/>
</dbReference>
<keyword evidence="2" id="KW-0418">Kinase</keyword>
<evidence type="ECO:0000259" key="1">
    <source>
        <dbReference type="PROSITE" id="PS50011"/>
    </source>
</evidence>
<name>A0A3A6TY96_9GAMM</name>
<sequence>MAIQRLSPNSLAVQPQTAKEVFCNHGFIDFKIKAVKESIDVNRFHIIRWGMFSTVYEGKCKRCDFKLAVKVRQLDGYINNEEELKVLIYVGERPNDNIITFFGIVRTSVEFQFIFEKADLDLTTLLSKSNSPLTIGKINNLVRQILNVYEYLDTHKIQAKPDNPKNYVYVKSSDKLKLIDFELCIFGADGNKSLNTLNGFGWYLAELSLELLGENEAIEPQELHKCCVAFQEAFLNPNRANGINPVISADAFSGWSSEFSSTLKKLVSKMGTQDLNEAREIVESRKEIIEIEKLYT</sequence>
<evidence type="ECO:0000313" key="3">
    <source>
        <dbReference type="Proteomes" id="UP000273022"/>
    </source>
</evidence>
<accession>A0A3A6TY96</accession>
<dbReference type="InterPro" id="IPR011009">
    <property type="entry name" value="Kinase-like_dom_sf"/>
</dbReference>
<feature type="domain" description="Protein kinase" evidence="1">
    <location>
        <begin position="41"/>
        <end position="296"/>
    </location>
</feature>
<evidence type="ECO:0000313" key="2">
    <source>
        <dbReference type="EMBL" id="RJY06455.1"/>
    </source>
</evidence>
<reference evidence="2 3" key="1">
    <citation type="submission" date="2018-09" db="EMBL/GenBank/DDBJ databases">
        <title>Phylogeny of the Shewanellaceae, and recommendation for two new genera, Pseudoshewanella and Parashewanella.</title>
        <authorList>
            <person name="Wang G."/>
        </authorList>
    </citation>
    <scope>NUCLEOTIDE SEQUENCE [LARGE SCALE GENOMIC DNA]</scope>
    <source>
        <strain evidence="2 3">KCTC 22492</strain>
    </source>
</reference>
<dbReference type="SUPFAM" id="SSF56112">
    <property type="entry name" value="Protein kinase-like (PK-like)"/>
    <property type="match status" value="1"/>
</dbReference>
<dbReference type="GO" id="GO:0005524">
    <property type="term" value="F:ATP binding"/>
    <property type="evidence" value="ECO:0007669"/>
    <property type="project" value="InterPro"/>
</dbReference>
<dbReference type="PROSITE" id="PS50011">
    <property type="entry name" value="PROTEIN_KINASE_DOM"/>
    <property type="match status" value="1"/>
</dbReference>
<dbReference type="InterPro" id="IPR000719">
    <property type="entry name" value="Prot_kinase_dom"/>
</dbReference>
<dbReference type="EMBL" id="QYYH01000163">
    <property type="protein sequence ID" value="RJY06455.1"/>
    <property type="molecule type" value="Genomic_DNA"/>
</dbReference>
<dbReference type="Gene3D" id="1.10.510.10">
    <property type="entry name" value="Transferase(Phosphotransferase) domain 1"/>
    <property type="match status" value="1"/>
</dbReference>
<dbReference type="SMART" id="SM00220">
    <property type="entry name" value="S_TKc"/>
    <property type="match status" value="1"/>
</dbReference>
<protein>
    <submittedName>
        <fullName evidence="2">Protein kinase family protein</fullName>
    </submittedName>
</protein>
<dbReference type="AlphaFoldDB" id="A0A3A6TY96"/>
<gene>
    <name evidence="2" type="ORF">D5R81_17740</name>
</gene>
<dbReference type="RefSeq" id="WP_121854949.1">
    <property type="nucleotide sequence ID" value="NZ_CP037952.1"/>
</dbReference>
<keyword evidence="3" id="KW-1185">Reference proteome</keyword>
<comment type="caution">
    <text evidence="2">The sequence shown here is derived from an EMBL/GenBank/DDBJ whole genome shotgun (WGS) entry which is preliminary data.</text>
</comment>
<organism evidence="2 3">
    <name type="scientific">Parashewanella spongiae</name>
    <dbReference type="NCBI Taxonomy" id="342950"/>
    <lineage>
        <taxon>Bacteria</taxon>
        <taxon>Pseudomonadati</taxon>
        <taxon>Pseudomonadota</taxon>
        <taxon>Gammaproteobacteria</taxon>
        <taxon>Alteromonadales</taxon>
        <taxon>Shewanellaceae</taxon>
        <taxon>Parashewanella</taxon>
    </lineage>
</organism>
<dbReference type="Pfam" id="PF00069">
    <property type="entry name" value="Pkinase"/>
    <property type="match status" value="1"/>
</dbReference>
<proteinExistence type="predicted"/>